<keyword evidence="2" id="KW-1185">Reference proteome</keyword>
<protein>
    <submittedName>
        <fullName evidence="1">Uncharacterized protein</fullName>
    </submittedName>
</protein>
<proteinExistence type="predicted"/>
<reference evidence="2" key="1">
    <citation type="journal article" date="2010" name="Nat. Biotechnol.">
        <title>Draft genome sequence of the oilseed species Ricinus communis.</title>
        <authorList>
            <person name="Chan A.P."/>
            <person name="Crabtree J."/>
            <person name="Zhao Q."/>
            <person name="Lorenzi H."/>
            <person name="Orvis J."/>
            <person name="Puiu D."/>
            <person name="Melake-Berhan A."/>
            <person name="Jones K.M."/>
            <person name="Redman J."/>
            <person name="Chen G."/>
            <person name="Cahoon E.B."/>
            <person name="Gedil M."/>
            <person name="Stanke M."/>
            <person name="Haas B.J."/>
            <person name="Wortman J.R."/>
            <person name="Fraser-Liggett C.M."/>
            <person name="Ravel J."/>
            <person name="Rabinowicz P.D."/>
        </authorList>
    </citation>
    <scope>NUCLEOTIDE SEQUENCE [LARGE SCALE GENOMIC DNA]</scope>
    <source>
        <strain evidence="2">cv. Hale</strain>
    </source>
</reference>
<dbReference type="Proteomes" id="UP000008311">
    <property type="component" value="Unassembled WGS sequence"/>
</dbReference>
<gene>
    <name evidence="1" type="ORF">RCOM_0176480</name>
</gene>
<organism evidence="1 2">
    <name type="scientific">Ricinus communis</name>
    <name type="common">Castor bean</name>
    <dbReference type="NCBI Taxonomy" id="3988"/>
    <lineage>
        <taxon>Eukaryota</taxon>
        <taxon>Viridiplantae</taxon>
        <taxon>Streptophyta</taxon>
        <taxon>Embryophyta</taxon>
        <taxon>Tracheophyta</taxon>
        <taxon>Spermatophyta</taxon>
        <taxon>Magnoliopsida</taxon>
        <taxon>eudicotyledons</taxon>
        <taxon>Gunneridae</taxon>
        <taxon>Pentapetalae</taxon>
        <taxon>rosids</taxon>
        <taxon>fabids</taxon>
        <taxon>Malpighiales</taxon>
        <taxon>Euphorbiaceae</taxon>
        <taxon>Acalyphoideae</taxon>
        <taxon>Acalypheae</taxon>
        <taxon>Ricinus</taxon>
    </lineage>
</organism>
<dbReference type="InParanoid" id="B9T4A9"/>
<sequence length="106" mass="12058">MQYQLPHHLYFREQKAQKIESDRSPGENISVLLKRYSSSVPQNRRCPIYIRSILEQKQFYWSDGISGFVCVSNALVLPATTCFFDDVTAVSSSKSCAVPLEFGSFL</sequence>
<evidence type="ECO:0000313" key="2">
    <source>
        <dbReference type="Proteomes" id="UP000008311"/>
    </source>
</evidence>
<evidence type="ECO:0000313" key="1">
    <source>
        <dbReference type="EMBL" id="EEF29317.1"/>
    </source>
</evidence>
<dbReference type="AlphaFoldDB" id="B9T4A9"/>
<name>B9T4A9_RICCO</name>
<accession>B9T4A9</accession>
<dbReference type="EMBL" id="EQ974461">
    <property type="protein sequence ID" value="EEF29317.1"/>
    <property type="molecule type" value="Genomic_DNA"/>
</dbReference>